<dbReference type="PANTHER" id="PTHR10093">
    <property type="entry name" value="IRON-SULFUR CLUSTER ASSEMBLY ENZYME NIFU HOMOLOG"/>
    <property type="match status" value="1"/>
</dbReference>
<dbReference type="Proteomes" id="UP000198854">
    <property type="component" value="Unassembled WGS sequence"/>
</dbReference>
<dbReference type="CDD" id="cd19947">
    <property type="entry name" value="NifU_Fer2_BFD-like"/>
    <property type="match status" value="1"/>
</dbReference>
<dbReference type="InterPro" id="IPR034904">
    <property type="entry name" value="FSCA_dom_sf"/>
</dbReference>
<dbReference type="Gene3D" id="3.90.1010.10">
    <property type="match status" value="1"/>
</dbReference>
<evidence type="ECO:0000259" key="13">
    <source>
        <dbReference type="Pfam" id="PF04324"/>
    </source>
</evidence>
<dbReference type="AlphaFoldDB" id="A0A1G8D0V4"/>
<dbReference type="Gene3D" id="3.30.300.130">
    <property type="entry name" value="Fe-S cluster assembly (FSCA)"/>
    <property type="match status" value="1"/>
</dbReference>
<dbReference type="PIRSF" id="PIRSF000375">
    <property type="entry name" value="NifU"/>
    <property type="match status" value="1"/>
</dbReference>
<feature type="binding site" evidence="10">
    <location>
        <position position="172"/>
    </location>
    <ligand>
        <name>[2Fe-2S] cluster</name>
        <dbReference type="ChEBI" id="CHEBI:190135"/>
    </ligand>
</feature>
<dbReference type="NCBIfam" id="TIGR02000">
    <property type="entry name" value="NifU_proper"/>
    <property type="match status" value="1"/>
</dbReference>
<feature type="binding site" evidence="10">
    <location>
        <position position="137"/>
    </location>
    <ligand>
        <name>[2Fe-2S] cluster</name>
        <dbReference type="ChEBI" id="CHEBI:190135"/>
    </ligand>
</feature>
<comment type="cofactor">
    <cofactor evidence="10">
        <name>[2Fe-2S] cluster</name>
        <dbReference type="ChEBI" id="CHEBI:190135"/>
    </cofactor>
    <text evidence="10">Binds 1 [2Fe-2S] cluster per subunit.</text>
</comment>
<evidence type="ECO:0000256" key="7">
    <source>
        <dbReference type="ARBA" id="ARBA00023231"/>
    </source>
</evidence>
<evidence type="ECO:0000256" key="8">
    <source>
        <dbReference type="ARBA" id="ARBA00034078"/>
    </source>
</evidence>
<evidence type="ECO:0000259" key="12">
    <source>
        <dbReference type="Pfam" id="PF01592"/>
    </source>
</evidence>
<evidence type="ECO:0000256" key="2">
    <source>
        <dbReference type="ARBA" id="ARBA00015278"/>
    </source>
</evidence>
<feature type="binding site" evidence="10">
    <location>
        <position position="106"/>
    </location>
    <ligand>
        <name>Fe cation</name>
        <dbReference type="ChEBI" id="CHEBI:24875"/>
    </ligand>
</feature>
<keyword evidence="15" id="KW-1185">Reference proteome</keyword>
<reference evidence="15" key="1">
    <citation type="submission" date="2016-10" db="EMBL/GenBank/DDBJ databases">
        <authorList>
            <person name="Varghese N."/>
            <person name="Submissions S."/>
        </authorList>
    </citation>
    <scope>NUCLEOTIDE SEQUENCE [LARGE SCALE GENOMIC DNA]</scope>
    <source>
        <strain evidence="15">CGMCC 1.10228</strain>
    </source>
</reference>
<protein>
    <recommendedName>
        <fullName evidence="2 9">Nitrogen fixation protein NifU</fullName>
    </recommendedName>
</protein>
<dbReference type="Pfam" id="PF01106">
    <property type="entry name" value="NifU"/>
    <property type="match status" value="1"/>
</dbReference>
<evidence type="ECO:0000256" key="1">
    <source>
        <dbReference type="ARBA" id="ARBA00006420"/>
    </source>
</evidence>
<dbReference type="InterPro" id="IPR041854">
    <property type="entry name" value="BFD-like_2Fe2S-bd_dom_sf"/>
</dbReference>
<dbReference type="GO" id="GO:0016226">
    <property type="term" value="P:iron-sulfur cluster assembly"/>
    <property type="evidence" value="ECO:0007669"/>
    <property type="project" value="InterPro"/>
</dbReference>
<evidence type="ECO:0000256" key="9">
    <source>
        <dbReference type="PIRNR" id="PIRNR000375"/>
    </source>
</evidence>
<feature type="binding site" evidence="10">
    <location>
        <position position="175"/>
    </location>
    <ligand>
        <name>[2Fe-2S] cluster</name>
        <dbReference type="ChEBI" id="CHEBI:190135"/>
    </ligand>
</feature>
<dbReference type="EMBL" id="FNDD01000018">
    <property type="protein sequence ID" value="SDH51438.1"/>
    <property type="molecule type" value="Genomic_DNA"/>
</dbReference>
<dbReference type="InterPro" id="IPR007419">
    <property type="entry name" value="BFD-like_2Fe2S-bd_dom"/>
</dbReference>
<keyword evidence="3 10" id="KW-0001">2Fe-2S</keyword>
<dbReference type="RefSeq" id="WP_093275502.1">
    <property type="nucleotide sequence ID" value="NZ_FNDD01000018.1"/>
</dbReference>
<dbReference type="SUPFAM" id="SSF117916">
    <property type="entry name" value="Fe-S cluster assembly (FSCA) domain-like"/>
    <property type="match status" value="1"/>
</dbReference>
<evidence type="ECO:0000259" key="11">
    <source>
        <dbReference type="Pfam" id="PF01106"/>
    </source>
</evidence>
<keyword evidence="7 9" id="KW-0535">Nitrogen fixation</keyword>
<keyword evidence="4 10" id="KW-0479">Metal-binding</keyword>
<comment type="similarity">
    <text evidence="1 9">Belongs to the NifU family.</text>
</comment>
<proteinExistence type="inferred from homology"/>
<dbReference type="CDD" id="cd06664">
    <property type="entry name" value="IscU_like"/>
    <property type="match status" value="1"/>
</dbReference>
<dbReference type="GO" id="GO:0051537">
    <property type="term" value="F:2 iron, 2 sulfur cluster binding"/>
    <property type="evidence" value="ECO:0007669"/>
    <property type="project" value="UniProtKB-KW"/>
</dbReference>
<dbReference type="Gene3D" id="1.10.10.1100">
    <property type="entry name" value="BFD-like [2Fe-2S]-binding domain"/>
    <property type="match status" value="1"/>
</dbReference>
<evidence type="ECO:0000313" key="14">
    <source>
        <dbReference type="EMBL" id="SDH51438.1"/>
    </source>
</evidence>
<dbReference type="InterPro" id="IPR016217">
    <property type="entry name" value="N_fixation_NifU"/>
</dbReference>
<evidence type="ECO:0000256" key="3">
    <source>
        <dbReference type="ARBA" id="ARBA00022714"/>
    </source>
</evidence>
<accession>A0A1G8D0V4</accession>
<evidence type="ECO:0000256" key="6">
    <source>
        <dbReference type="ARBA" id="ARBA00023014"/>
    </source>
</evidence>
<dbReference type="Pfam" id="PF01592">
    <property type="entry name" value="NifU_N"/>
    <property type="match status" value="1"/>
</dbReference>
<dbReference type="InterPro" id="IPR001075">
    <property type="entry name" value="NIF_FeS_clus_asmbl_NifU_C"/>
</dbReference>
<feature type="binding site" evidence="10">
    <location>
        <position position="35"/>
    </location>
    <ligand>
        <name>Fe cation</name>
        <dbReference type="ChEBI" id="CHEBI:24875"/>
    </ligand>
</feature>
<keyword evidence="6 10" id="KW-0411">Iron-sulfur</keyword>
<dbReference type="SUPFAM" id="SSF82649">
    <property type="entry name" value="SufE/NifU"/>
    <property type="match status" value="1"/>
</dbReference>
<evidence type="ECO:0000256" key="5">
    <source>
        <dbReference type="ARBA" id="ARBA00023004"/>
    </source>
</evidence>
<name>A0A1G8D0V4_9VIBR</name>
<keyword evidence="5 10" id="KW-0408">Iron</keyword>
<feature type="domain" description="NIF system FeS cluster assembly NifU C-terminal" evidence="11">
    <location>
        <begin position="228"/>
        <end position="291"/>
    </location>
</feature>
<dbReference type="GO" id="GO:0005506">
    <property type="term" value="F:iron ion binding"/>
    <property type="evidence" value="ECO:0007669"/>
    <property type="project" value="InterPro"/>
</dbReference>
<evidence type="ECO:0000313" key="15">
    <source>
        <dbReference type="Proteomes" id="UP000198854"/>
    </source>
</evidence>
<comment type="cofactor">
    <cofactor evidence="10">
        <name>Fe cation</name>
        <dbReference type="ChEBI" id="CHEBI:24875"/>
    </cofactor>
    <text evidence="10">Binds 1 Fe cation per subunit.</text>
</comment>
<feature type="domain" description="BFD-like [2Fe-2S]-binding" evidence="13">
    <location>
        <begin position="135"/>
        <end position="185"/>
    </location>
</feature>
<dbReference type="InterPro" id="IPR010238">
    <property type="entry name" value="NIF_FeS_clus_asmbl_NifU"/>
</dbReference>
<dbReference type="Pfam" id="PF04324">
    <property type="entry name" value="Fer2_BFD"/>
    <property type="match status" value="1"/>
</dbReference>
<feature type="binding site" evidence="10">
    <location>
        <position position="62"/>
    </location>
    <ligand>
        <name>Fe cation</name>
        <dbReference type="ChEBI" id="CHEBI:24875"/>
    </ligand>
</feature>
<feature type="domain" description="NIF system FeS cluster assembly NifU N-terminal" evidence="12">
    <location>
        <begin position="4"/>
        <end position="125"/>
    </location>
</feature>
<dbReference type="OrthoDB" id="9808097at2"/>
<evidence type="ECO:0000256" key="10">
    <source>
        <dbReference type="PIRSR" id="PIRSR000375-1"/>
    </source>
</evidence>
<gene>
    <name evidence="14" type="ORF">SAMN04488136_11843</name>
</gene>
<sequence length="308" mass="32949">MWDYSEKVKQHFFNPNNAKVVENANAKGDVGSISCGDALSLTLKVDPDTDTILDAGFQTFGCGSAIASSSALTTMIIGKTLDEAKSITNQDIADYLDGLPPEKMHCSVMGMEALEAAIADYRGETLDDHHEEGELICKCFAIDDVLIRKVVADNHLTSLEEVINYTKAGGGCSSCHEKIELVLEECLAASAPSKAKAKSPVAAQSIDVTTLPTSGASKEQFEQELAIINEVIEAARPAIQADGGDIELVDFENDMLFVTLRGACTGCGLAGMTVHGIETKVSMKLKRSITVFPVQVEDKTQKEGAYHV</sequence>
<organism evidence="14 15">
    <name type="scientific">Vibrio xiamenensis</name>
    <dbReference type="NCBI Taxonomy" id="861298"/>
    <lineage>
        <taxon>Bacteria</taxon>
        <taxon>Pseudomonadati</taxon>
        <taxon>Pseudomonadota</taxon>
        <taxon>Gammaproteobacteria</taxon>
        <taxon>Vibrionales</taxon>
        <taxon>Vibrionaceae</taxon>
        <taxon>Vibrio</taxon>
    </lineage>
</organism>
<feature type="binding site" evidence="10">
    <location>
        <position position="139"/>
    </location>
    <ligand>
        <name>[2Fe-2S] cluster</name>
        <dbReference type="ChEBI" id="CHEBI:190135"/>
    </ligand>
</feature>
<dbReference type="InterPro" id="IPR002871">
    <property type="entry name" value="NIF_FeS_clus_asmbl_NifU_N"/>
</dbReference>
<dbReference type="STRING" id="861298.SAMN04488136_11843"/>
<evidence type="ECO:0000256" key="4">
    <source>
        <dbReference type="ARBA" id="ARBA00022723"/>
    </source>
</evidence>
<comment type="cofactor">
    <cofactor evidence="8">
        <name>[2Fe-2S] cluster</name>
        <dbReference type="ChEBI" id="CHEBI:190135"/>
    </cofactor>
</comment>
<comment type="function">
    <text evidence="9">May be involved in the formation or repair of [Fe-S] clusters present in iron-sulfur proteins.</text>
</comment>